<accession>A0A1H5V531</accession>
<dbReference type="RefSeq" id="WP_181020104.1">
    <property type="nucleotide sequence ID" value="NZ_FNVK01000010.1"/>
</dbReference>
<gene>
    <name evidence="1" type="ORF">SAMN05216403_11050</name>
</gene>
<dbReference type="Proteomes" id="UP000236751">
    <property type="component" value="Unassembled WGS sequence"/>
</dbReference>
<name>A0A1H5V531_NITMU</name>
<evidence type="ECO:0000313" key="1">
    <source>
        <dbReference type="EMBL" id="SEF81557.1"/>
    </source>
</evidence>
<dbReference type="EMBL" id="FNVK01000010">
    <property type="protein sequence ID" value="SEF81557.1"/>
    <property type="molecule type" value="Genomic_DNA"/>
</dbReference>
<proteinExistence type="predicted"/>
<protein>
    <submittedName>
        <fullName evidence="1">Uncharacterized protein</fullName>
    </submittedName>
</protein>
<reference evidence="1 2" key="1">
    <citation type="submission" date="2016-10" db="EMBL/GenBank/DDBJ databases">
        <authorList>
            <person name="de Groot N.N."/>
        </authorList>
    </citation>
    <scope>NUCLEOTIDE SEQUENCE [LARGE SCALE GENOMIC DNA]</scope>
    <source>
        <strain evidence="1 2">Nl13</strain>
    </source>
</reference>
<organism evidence="1 2">
    <name type="scientific">Nitrosospira multiformis (strain ATCC 25196 / NCIMB 11849 / C 71)</name>
    <dbReference type="NCBI Taxonomy" id="323848"/>
    <lineage>
        <taxon>Bacteria</taxon>
        <taxon>Pseudomonadati</taxon>
        <taxon>Pseudomonadota</taxon>
        <taxon>Betaproteobacteria</taxon>
        <taxon>Nitrosomonadales</taxon>
        <taxon>Nitrosomonadaceae</taxon>
        <taxon>Nitrosospira</taxon>
    </lineage>
</organism>
<dbReference type="AlphaFoldDB" id="A0A1H5V531"/>
<sequence length="77" mass="8147">MIPSRLAEAASIVSNLHNPFTYAGSARRLSLAGTLVFIQLSGFTLAKHVALLVAPEQPLVQASNMSFVIPASNLDPD</sequence>
<evidence type="ECO:0000313" key="2">
    <source>
        <dbReference type="Proteomes" id="UP000236751"/>
    </source>
</evidence>